<protein>
    <submittedName>
        <fullName evidence="1">Uncharacterized protein</fullName>
    </submittedName>
</protein>
<reference evidence="2" key="1">
    <citation type="submission" date="2017-12" db="EMBL/GenBank/DDBJ databases">
        <authorList>
            <consortium name="DOE Joint Genome Institute"/>
            <person name="Mondo S.J."/>
            <person name="Kjaerbolling I."/>
            <person name="Vesth T.C."/>
            <person name="Frisvad J.C."/>
            <person name="Nybo J.L."/>
            <person name="Theobald S."/>
            <person name="Kuo A."/>
            <person name="Bowyer P."/>
            <person name="Matsuda Y."/>
            <person name="Lyhne E.K."/>
            <person name="Kogle M.E."/>
            <person name="Clum A."/>
            <person name="Lipzen A."/>
            <person name="Salamov A."/>
            <person name="Ngan C.Y."/>
            <person name="Daum C."/>
            <person name="Chiniquy J."/>
            <person name="Barry K."/>
            <person name="LaButti K."/>
            <person name="Haridas S."/>
            <person name="Simmons B.A."/>
            <person name="Magnuson J.K."/>
            <person name="Mortensen U.H."/>
            <person name="Larsen T.O."/>
            <person name="Grigoriev I.V."/>
            <person name="Baker S.E."/>
            <person name="Andersen M.R."/>
            <person name="Nordberg H.P."/>
            <person name="Cantor M.N."/>
            <person name="Hua S.X."/>
        </authorList>
    </citation>
    <scope>NUCLEOTIDE SEQUENCE [LARGE SCALE GENOMIC DNA]</scope>
    <source>
        <strain evidence="2">IBT 19404</strain>
    </source>
</reference>
<dbReference type="OrthoDB" id="10395611at2759"/>
<dbReference type="Proteomes" id="UP000235023">
    <property type="component" value="Unassembled WGS sequence"/>
</dbReference>
<organism evidence="1 2">
    <name type="scientific">Aspergillus taichungensis</name>
    <dbReference type="NCBI Taxonomy" id="482145"/>
    <lineage>
        <taxon>Eukaryota</taxon>
        <taxon>Fungi</taxon>
        <taxon>Dikarya</taxon>
        <taxon>Ascomycota</taxon>
        <taxon>Pezizomycotina</taxon>
        <taxon>Eurotiomycetes</taxon>
        <taxon>Eurotiomycetidae</taxon>
        <taxon>Eurotiales</taxon>
        <taxon>Aspergillaceae</taxon>
        <taxon>Aspergillus</taxon>
        <taxon>Aspergillus subgen. Circumdati</taxon>
    </lineage>
</organism>
<dbReference type="AlphaFoldDB" id="A0A2J5HGW3"/>
<keyword evidence="2" id="KW-1185">Reference proteome</keyword>
<accession>A0A2J5HGW3</accession>
<evidence type="ECO:0000313" key="1">
    <source>
        <dbReference type="EMBL" id="PLN76222.1"/>
    </source>
</evidence>
<dbReference type="EMBL" id="KZ559624">
    <property type="protein sequence ID" value="PLN76222.1"/>
    <property type="molecule type" value="Genomic_DNA"/>
</dbReference>
<name>A0A2J5HGW3_9EURO</name>
<gene>
    <name evidence="1" type="ORF">BDW42DRAFT_197301</name>
</gene>
<proteinExistence type="predicted"/>
<evidence type="ECO:0000313" key="2">
    <source>
        <dbReference type="Proteomes" id="UP000235023"/>
    </source>
</evidence>
<sequence length="158" mass="17607">MFFKTILTILTFTLTFNLMALGTAIALPRNINTVLDKLTELGTLEGKAWGDGMQATTAATEKINGAFHEADSKQIKDITVGMGNAMPKTFDLFTKRSNDFEKAYLRGVICFHLKSLLARTESLADALGERMTEKDRKVMDEVVEDVVDGYEDVIDEFE</sequence>